<organism evidence="1 2">
    <name type="scientific">Pseudoroseomonas cervicalis ATCC 49957</name>
    <dbReference type="NCBI Taxonomy" id="525371"/>
    <lineage>
        <taxon>Bacteria</taxon>
        <taxon>Pseudomonadati</taxon>
        <taxon>Pseudomonadota</taxon>
        <taxon>Alphaproteobacteria</taxon>
        <taxon>Acetobacterales</taxon>
        <taxon>Roseomonadaceae</taxon>
        <taxon>Roseomonas</taxon>
    </lineage>
</organism>
<dbReference type="Pfam" id="PF09707">
    <property type="entry name" value="Cas_Cas2CT1978"/>
    <property type="match status" value="1"/>
</dbReference>
<reference evidence="1 2" key="1">
    <citation type="submission" date="2010-04" db="EMBL/GenBank/DDBJ databases">
        <authorList>
            <person name="Qin X."/>
            <person name="Bachman B."/>
            <person name="Battles P."/>
            <person name="Bell A."/>
            <person name="Bess C."/>
            <person name="Bickham C."/>
            <person name="Chaboub L."/>
            <person name="Chen D."/>
            <person name="Coyle M."/>
            <person name="Deiros D.R."/>
            <person name="Dinh H."/>
            <person name="Forbes L."/>
            <person name="Fowler G."/>
            <person name="Francisco L."/>
            <person name="Fu Q."/>
            <person name="Gubbala S."/>
            <person name="Hale W."/>
            <person name="Han Y."/>
            <person name="Hemphill L."/>
            <person name="Highlander S.K."/>
            <person name="Hirani K."/>
            <person name="Hogues M."/>
            <person name="Jackson L."/>
            <person name="Jakkamsetti A."/>
            <person name="Javaid M."/>
            <person name="Jiang H."/>
            <person name="Korchina V."/>
            <person name="Kovar C."/>
            <person name="Lara F."/>
            <person name="Lee S."/>
            <person name="Mata R."/>
            <person name="Mathew T."/>
            <person name="Moen C."/>
            <person name="Morales K."/>
            <person name="Munidasa M."/>
            <person name="Nazareth L."/>
            <person name="Ngo R."/>
            <person name="Nguyen L."/>
            <person name="Okwuonu G."/>
            <person name="Ongeri F."/>
            <person name="Patil S."/>
            <person name="Petrosino J."/>
            <person name="Pham C."/>
            <person name="Pham P."/>
            <person name="Pu L.-L."/>
            <person name="Puazo M."/>
            <person name="Raj R."/>
            <person name="Reid J."/>
            <person name="Rouhana J."/>
            <person name="Saada N."/>
            <person name="Shang Y."/>
            <person name="Simmons D."/>
            <person name="Thornton R."/>
            <person name="Warren J."/>
            <person name="Weissenberger G."/>
            <person name="Zhang J."/>
            <person name="Zhang L."/>
            <person name="Zhou C."/>
            <person name="Zhu D."/>
            <person name="Muzny D."/>
            <person name="Worley K."/>
            <person name="Gibbs R."/>
        </authorList>
    </citation>
    <scope>NUCLEOTIDE SEQUENCE [LARGE SCALE GENOMIC DNA]</scope>
    <source>
        <strain evidence="1 2">ATCC 49957</strain>
    </source>
</reference>
<sequence>MAVWLLEVRAGVYIGSHGRRVREMIWEQVCAYIDDGNAVIAWDAPNDAGFEFDTSGKNRRIPIDFDGFRLVSFAPEAALPAEPGPASLTSRRRGR</sequence>
<dbReference type="NCBIfam" id="TIGR01873">
    <property type="entry name" value="cas_CT1978"/>
    <property type="match status" value="1"/>
</dbReference>
<evidence type="ECO:0000313" key="1">
    <source>
        <dbReference type="EMBL" id="EFH10696.1"/>
    </source>
</evidence>
<name>D5RPR9_9PROT</name>
<dbReference type="AlphaFoldDB" id="D5RPR9"/>
<dbReference type="EMBL" id="ADVL01000642">
    <property type="protein sequence ID" value="EFH10696.1"/>
    <property type="molecule type" value="Genomic_DNA"/>
</dbReference>
<proteinExistence type="predicted"/>
<accession>D5RPR9</accession>
<gene>
    <name evidence="1" type="primary">cas2</name>
    <name evidence="1" type="ORF">HMPREF0731_3081</name>
</gene>
<dbReference type="CDD" id="cd09755">
    <property type="entry name" value="Cas2_I-E"/>
    <property type="match status" value="1"/>
</dbReference>
<protein>
    <submittedName>
        <fullName evidence="1">CRISPR-associated endoribonuclease Cas2</fullName>
    </submittedName>
</protein>
<keyword evidence="2" id="KW-1185">Reference proteome</keyword>
<dbReference type="InterPro" id="IPR010152">
    <property type="entry name" value="CRISPR-assoc_prot_Cas2_sub"/>
</dbReference>
<dbReference type="Proteomes" id="UP000005324">
    <property type="component" value="Unassembled WGS sequence"/>
</dbReference>
<dbReference type="HOGENOM" id="CLU_151313_1_0_5"/>
<dbReference type="Gene3D" id="3.30.70.240">
    <property type="match status" value="1"/>
</dbReference>
<comment type="caution">
    <text evidence="1">The sequence shown here is derived from an EMBL/GenBank/DDBJ whole genome shotgun (WGS) entry which is preliminary data.</text>
</comment>
<evidence type="ECO:0000313" key="2">
    <source>
        <dbReference type="Proteomes" id="UP000005324"/>
    </source>
</evidence>